<evidence type="ECO:0000256" key="4">
    <source>
        <dbReference type="ARBA" id="ARBA00022741"/>
    </source>
</evidence>
<dbReference type="Pfam" id="PF01018">
    <property type="entry name" value="GTP1_OBG"/>
    <property type="match status" value="1"/>
</dbReference>
<feature type="binding site" evidence="8">
    <location>
        <begin position="194"/>
        <end position="198"/>
    </location>
    <ligand>
        <name>GTP</name>
        <dbReference type="ChEBI" id="CHEBI:37565"/>
    </ligand>
</feature>
<comment type="similarity">
    <text evidence="1 8">Belongs to the TRAFAC class OBG-HflX-like GTPase superfamily. OBG GTPase family.</text>
</comment>
<evidence type="ECO:0000256" key="1">
    <source>
        <dbReference type="ARBA" id="ARBA00007699"/>
    </source>
</evidence>
<reference evidence="12" key="2">
    <citation type="submission" date="2021-04" db="EMBL/GenBank/DDBJ databases">
        <authorList>
            <person name="Gilroy R."/>
        </authorList>
    </citation>
    <scope>NUCLEOTIDE SEQUENCE</scope>
    <source>
        <strain evidence="12">ChiHecec2B26-12326</strain>
    </source>
</reference>
<dbReference type="PIRSF" id="PIRSF002401">
    <property type="entry name" value="GTP_bd_Obg/CgtA"/>
    <property type="match status" value="1"/>
</dbReference>
<accession>A0A9D1XSI4</accession>
<gene>
    <name evidence="12" type="primary">obgE</name>
    <name evidence="8" type="synonym">obg</name>
    <name evidence="12" type="ORF">H9848_10190</name>
</gene>
<keyword evidence="3 8" id="KW-0479">Metal-binding</keyword>
<evidence type="ECO:0000313" key="13">
    <source>
        <dbReference type="Proteomes" id="UP000823847"/>
    </source>
</evidence>
<evidence type="ECO:0000256" key="7">
    <source>
        <dbReference type="ARBA" id="ARBA00023134"/>
    </source>
</evidence>
<dbReference type="NCBIfam" id="TIGR02729">
    <property type="entry name" value="Obg_CgtA"/>
    <property type="match status" value="1"/>
</dbReference>
<evidence type="ECO:0000259" key="11">
    <source>
        <dbReference type="PROSITE" id="PS51883"/>
    </source>
</evidence>
<dbReference type="GO" id="GO:0000287">
    <property type="term" value="F:magnesium ion binding"/>
    <property type="evidence" value="ECO:0007669"/>
    <property type="project" value="InterPro"/>
</dbReference>
<comment type="subunit">
    <text evidence="8">Monomer.</text>
</comment>
<dbReference type="NCBIfam" id="NF008956">
    <property type="entry name" value="PRK12299.1"/>
    <property type="match status" value="1"/>
</dbReference>
<name>A0A9D1XSI4_9BACT</name>
<evidence type="ECO:0000313" key="12">
    <source>
        <dbReference type="EMBL" id="HIX86957.1"/>
    </source>
</evidence>
<dbReference type="InterPro" id="IPR036726">
    <property type="entry name" value="GTP1_OBG_dom_sf"/>
</dbReference>
<dbReference type="HAMAP" id="MF_01454">
    <property type="entry name" value="GTPase_Obg"/>
    <property type="match status" value="1"/>
</dbReference>
<evidence type="ECO:0000256" key="3">
    <source>
        <dbReference type="ARBA" id="ARBA00022723"/>
    </source>
</evidence>
<dbReference type="InterPro" id="IPR006073">
    <property type="entry name" value="GTP-bd"/>
</dbReference>
<dbReference type="GO" id="GO:0043022">
    <property type="term" value="F:ribosome binding"/>
    <property type="evidence" value="ECO:0007669"/>
    <property type="project" value="UniProtKB-ARBA"/>
</dbReference>
<dbReference type="InterPro" id="IPR031167">
    <property type="entry name" value="G_OBG"/>
</dbReference>
<dbReference type="GO" id="GO:0005525">
    <property type="term" value="F:GTP binding"/>
    <property type="evidence" value="ECO:0007669"/>
    <property type="project" value="UniProtKB-UniRule"/>
</dbReference>
<dbReference type="InterPro" id="IPR006169">
    <property type="entry name" value="GTP1_OBG_dom"/>
</dbReference>
<dbReference type="Pfam" id="PF01926">
    <property type="entry name" value="MMR_HSR1"/>
    <property type="match status" value="1"/>
</dbReference>
<protein>
    <recommendedName>
        <fullName evidence="8">GTPase Obg</fullName>
        <ecNumber evidence="8">3.6.5.-</ecNumber>
    </recommendedName>
    <alternativeName>
        <fullName evidence="8">GTP-binding protein Obg</fullName>
    </alternativeName>
</protein>
<feature type="binding site" evidence="8">
    <location>
        <position position="176"/>
    </location>
    <ligand>
        <name>Mg(2+)</name>
        <dbReference type="ChEBI" id="CHEBI:18420"/>
    </ligand>
</feature>
<dbReference type="PROSITE" id="PS51710">
    <property type="entry name" value="G_OBG"/>
    <property type="match status" value="1"/>
</dbReference>
<dbReference type="SUPFAM" id="SSF52540">
    <property type="entry name" value="P-loop containing nucleoside triphosphate hydrolases"/>
    <property type="match status" value="1"/>
</dbReference>
<dbReference type="InterPro" id="IPR006074">
    <property type="entry name" value="GTP1-OBG_CS"/>
</dbReference>
<keyword evidence="7 8" id="KW-0342">GTP-binding</keyword>
<feature type="binding site" evidence="8">
    <location>
        <begin position="169"/>
        <end position="176"/>
    </location>
    <ligand>
        <name>GTP</name>
        <dbReference type="ChEBI" id="CHEBI:37565"/>
    </ligand>
</feature>
<dbReference type="NCBIfam" id="NF008955">
    <property type="entry name" value="PRK12297.1"/>
    <property type="match status" value="1"/>
</dbReference>
<dbReference type="CDD" id="cd01898">
    <property type="entry name" value="Obg"/>
    <property type="match status" value="1"/>
</dbReference>
<keyword evidence="5 8" id="KW-0378">Hydrolase</keyword>
<feature type="binding site" evidence="8">
    <location>
        <begin position="216"/>
        <end position="219"/>
    </location>
    <ligand>
        <name>GTP</name>
        <dbReference type="ChEBI" id="CHEBI:37565"/>
    </ligand>
</feature>
<feature type="binding site" evidence="8">
    <location>
        <begin position="283"/>
        <end position="286"/>
    </location>
    <ligand>
        <name>GTP</name>
        <dbReference type="ChEBI" id="CHEBI:37565"/>
    </ligand>
</feature>
<feature type="domain" description="OBG-type G" evidence="10">
    <location>
        <begin position="163"/>
        <end position="329"/>
    </location>
</feature>
<feature type="domain" description="Obg" evidence="11">
    <location>
        <begin position="4"/>
        <end position="162"/>
    </location>
</feature>
<dbReference type="PANTHER" id="PTHR11702:SF31">
    <property type="entry name" value="MITOCHONDRIAL RIBOSOME-ASSOCIATED GTPASE 2"/>
    <property type="match status" value="1"/>
</dbReference>
<dbReference type="PANTHER" id="PTHR11702">
    <property type="entry name" value="DEVELOPMENTALLY REGULATED GTP-BINDING PROTEIN-RELATED"/>
    <property type="match status" value="1"/>
</dbReference>
<evidence type="ECO:0000256" key="9">
    <source>
        <dbReference type="SAM" id="MobiDB-lite"/>
    </source>
</evidence>
<feature type="region of interest" description="Disordered" evidence="9">
    <location>
        <begin position="18"/>
        <end position="45"/>
    </location>
</feature>
<evidence type="ECO:0000259" key="10">
    <source>
        <dbReference type="PROSITE" id="PS51710"/>
    </source>
</evidence>
<dbReference type="AlphaFoldDB" id="A0A9D1XSI4"/>
<proteinExistence type="inferred from homology"/>
<dbReference type="PROSITE" id="PS00905">
    <property type="entry name" value="GTP1_OBG"/>
    <property type="match status" value="1"/>
</dbReference>
<keyword evidence="6 8" id="KW-0460">Magnesium</keyword>
<dbReference type="GO" id="GO:0005737">
    <property type="term" value="C:cytoplasm"/>
    <property type="evidence" value="ECO:0007669"/>
    <property type="project" value="UniProtKB-SubCell"/>
</dbReference>
<comment type="subcellular location">
    <subcellularLocation>
        <location evidence="8">Cytoplasm</location>
    </subcellularLocation>
</comment>
<sequence>MAESNFVDYVKIYCRSGKGGRGSSHFRREKYIPKGGPDGGDGGRGGHVYLQGNRNYWTLLHLKYERHIMATNGENGGAKRSTGKDGEDRIIEVPCGTVVYDADTGEFICDVTKDGERVMLLKGGRGGLGNFNFKTSTNQAPRYAQPGEPALERRVILQLKLLADVGLVGFPNAGKSTLLSVVSAAKPKIANYPFTTLEPNLGIVSYRDNRSFVMADIPGIIEGASEGKGLGLRFLRHIERNSLLLFMIPADTDDIRKEYEILHNELVKYNPELLDKRRVLAITKSDMLDEELIEALSQDLPEGIPFVFISSITGLGITELKDLLWKELNEESFHEAERIVHKNIDINSLEFEDEEDEYVFPIDEDEEDPDEEYEAYWDDDAEDDRK</sequence>
<dbReference type="FunFam" id="2.70.210.12:FF:000001">
    <property type="entry name" value="GTPase Obg"/>
    <property type="match status" value="1"/>
</dbReference>
<dbReference type="Gene3D" id="3.40.50.300">
    <property type="entry name" value="P-loop containing nucleotide triphosphate hydrolases"/>
    <property type="match status" value="1"/>
</dbReference>
<dbReference type="InterPro" id="IPR014100">
    <property type="entry name" value="GTP-bd_Obg/CgtA"/>
</dbReference>
<dbReference type="EMBL" id="DXEN01000076">
    <property type="protein sequence ID" value="HIX86957.1"/>
    <property type="molecule type" value="Genomic_DNA"/>
</dbReference>
<feature type="binding site" evidence="8">
    <location>
        <begin position="310"/>
        <end position="312"/>
    </location>
    <ligand>
        <name>GTP</name>
        <dbReference type="ChEBI" id="CHEBI:37565"/>
    </ligand>
</feature>
<dbReference type="InterPro" id="IPR027417">
    <property type="entry name" value="P-loop_NTPase"/>
</dbReference>
<feature type="region of interest" description="Disordered" evidence="9">
    <location>
        <begin position="358"/>
        <end position="386"/>
    </location>
</feature>
<dbReference type="PRINTS" id="PR00326">
    <property type="entry name" value="GTP1OBG"/>
</dbReference>
<keyword evidence="2 8" id="KW-0963">Cytoplasm</keyword>
<evidence type="ECO:0000256" key="8">
    <source>
        <dbReference type="HAMAP-Rule" id="MF_01454"/>
    </source>
</evidence>
<feature type="binding site" evidence="8">
    <location>
        <position position="196"/>
    </location>
    <ligand>
        <name>Mg(2+)</name>
        <dbReference type="ChEBI" id="CHEBI:18420"/>
    </ligand>
</feature>
<reference evidence="12" key="1">
    <citation type="journal article" date="2021" name="PeerJ">
        <title>Extensive microbial diversity within the chicken gut microbiome revealed by metagenomics and culture.</title>
        <authorList>
            <person name="Gilroy R."/>
            <person name="Ravi A."/>
            <person name="Getino M."/>
            <person name="Pursley I."/>
            <person name="Horton D.L."/>
            <person name="Alikhan N.F."/>
            <person name="Baker D."/>
            <person name="Gharbi K."/>
            <person name="Hall N."/>
            <person name="Watson M."/>
            <person name="Adriaenssens E.M."/>
            <person name="Foster-Nyarko E."/>
            <person name="Jarju S."/>
            <person name="Secka A."/>
            <person name="Antonio M."/>
            <person name="Oren A."/>
            <person name="Chaudhuri R.R."/>
            <person name="La Ragione R."/>
            <person name="Hildebrand F."/>
            <person name="Pallen M.J."/>
        </authorList>
    </citation>
    <scope>NUCLEOTIDE SEQUENCE</scope>
    <source>
        <strain evidence="12">ChiHecec2B26-12326</strain>
    </source>
</reference>
<comment type="caution">
    <text evidence="12">The sequence shown here is derived from an EMBL/GenBank/DDBJ whole genome shotgun (WGS) entry which is preliminary data.</text>
</comment>
<dbReference type="GO" id="GO:0042254">
    <property type="term" value="P:ribosome biogenesis"/>
    <property type="evidence" value="ECO:0007669"/>
    <property type="project" value="UniProtKB-UniRule"/>
</dbReference>
<dbReference type="PROSITE" id="PS51883">
    <property type="entry name" value="OBG"/>
    <property type="match status" value="1"/>
</dbReference>
<feature type="compositionally biased region" description="Gly residues" evidence="9">
    <location>
        <begin position="36"/>
        <end position="45"/>
    </location>
</feature>
<evidence type="ECO:0000256" key="2">
    <source>
        <dbReference type="ARBA" id="ARBA00022490"/>
    </source>
</evidence>
<dbReference type="SUPFAM" id="SSF82051">
    <property type="entry name" value="Obg GTP-binding protein N-terminal domain"/>
    <property type="match status" value="1"/>
</dbReference>
<comment type="cofactor">
    <cofactor evidence="8">
        <name>Mg(2+)</name>
        <dbReference type="ChEBI" id="CHEBI:18420"/>
    </cofactor>
</comment>
<organism evidence="12 13">
    <name type="scientific">Candidatus Parabacteroides intestinigallinarum</name>
    <dbReference type="NCBI Taxonomy" id="2838722"/>
    <lineage>
        <taxon>Bacteria</taxon>
        <taxon>Pseudomonadati</taxon>
        <taxon>Bacteroidota</taxon>
        <taxon>Bacteroidia</taxon>
        <taxon>Bacteroidales</taxon>
        <taxon>Tannerellaceae</taxon>
        <taxon>Parabacteroides</taxon>
    </lineage>
</organism>
<dbReference type="GO" id="GO:0003924">
    <property type="term" value="F:GTPase activity"/>
    <property type="evidence" value="ECO:0007669"/>
    <property type="project" value="UniProtKB-UniRule"/>
</dbReference>
<dbReference type="Proteomes" id="UP000823847">
    <property type="component" value="Unassembled WGS sequence"/>
</dbReference>
<evidence type="ECO:0000256" key="6">
    <source>
        <dbReference type="ARBA" id="ARBA00022842"/>
    </source>
</evidence>
<dbReference type="Gene3D" id="2.70.210.12">
    <property type="entry name" value="GTP1/OBG domain"/>
    <property type="match status" value="1"/>
</dbReference>
<keyword evidence="4 8" id="KW-0547">Nucleotide-binding</keyword>
<evidence type="ECO:0000256" key="5">
    <source>
        <dbReference type="ARBA" id="ARBA00022801"/>
    </source>
</evidence>
<dbReference type="InterPro" id="IPR045086">
    <property type="entry name" value="OBG_GTPase"/>
</dbReference>
<dbReference type="EC" id="3.6.5.-" evidence="8"/>
<comment type="function">
    <text evidence="8">An essential GTPase which binds GTP, GDP and possibly (p)ppGpp with moderate affinity, with high nucleotide exchange rates and a fairly low GTP hydrolysis rate. Plays a role in control of the cell cycle, stress response, ribosome biogenesis and in those bacteria that undergo differentiation, in morphogenesis control.</text>
</comment>